<proteinExistence type="predicted"/>
<organism evidence="2">
    <name type="scientific">uncultured Desulfobacterium sp</name>
    <dbReference type="NCBI Taxonomy" id="201089"/>
    <lineage>
        <taxon>Bacteria</taxon>
        <taxon>Pseudomonadati</taxon>
        <taxon>Thermodesulfobacteriota</taxon>
        <taxon>Desulfobacteria</taxon>
        <taxon>Desulfobacterales</taxon>
        <taxon>Desulfobacteriaceae</taxon>
        <taxon>Desulfobacterium</taxon>
        <taxon>environmental samples</taxon>
    </lineage>
</organism>
<feature type="domain" description="Putative regulatory protein FmdB zinc ribbon" evidence="1">
    <location>
        <begin position="1"/>
        <end position="44"/>
    </location>
</feature>
<dbReference type="Gene3D" id="2.20.28.30">
    <property type="entry name" value="RNA polymerase ii, chain L"/>
    <property type="match status" value="1"/>
</dbReference>
<dbReference type="Pfam" id="PF09723">
    <property type="entry name" value="Zn_ribbon_8"/>
    <property type="match status" value="1"/>
</dbReference>
<accession>A0A445MRG9</accession>
<reference evidence="2" key="1">
    <citation type="submission" date="2018-01" db="EMBL/GenBank/DDBJ databases">
        <authorList>
            <person name="Regsiter A."/>
            <person name="William W."/>
        </authorList>
    </citation>
    <scope>NUCLEOTIDE SEQUENCE</scope>
    <source>
        <strain evidence="2">TRIP AH-1</strain>
    </source>
</reference>
<evidence type="ECO:0000259" key="1">
    <source>
        <dbReference type="SMART" id="SM00834"/>
    </source>
</evidence>
<gene>
    <name evidence="2" type="ORF">PITCH_A1150083</name>
</gene>
<dbReference type="InterPro" id="IPR013429">
    <property type="entry name" value="Regulatory_FmdB_Zinc_ribbon"/>
</dbReference>
<dbReference type="SMART" id="SM00834">
    <property type="entry name" value="CxxC_CXXC_SSSS"/>
    <property type="match status" value="1"/>
</dbReference>
<sequence length="54" mass="6272">MPTYEFKCDKCGNSYTLLLTLAEYEKKNFRCPKCKSKNVKQQISSFQTITAKKS</sequence>
<evidence type="ECO:0000313" key="2">
    <source>
        <dbReference type="EMBL" id="SPD72048.1"/>
    </source>
</evidence>
<dbReference type="NCBIfam" id="TIGR02605">
    <property type="entry name" value="CxxC_CxxC_SSSS"/>
    <property type="match status" value="1"/>
</dbReference>
<dbReference type="EMBL" id="OJIN01000019">
    <property type="protein sequence ID" value="SPD72048.1"/>
    <property type="molecule type" value="Genomic_DNA"/>
</dbReference>
<name>A0A445MRG9_9BACT</name>
<protein>
    <submittedName>
        <fullName evidence="2">Putative regulatory protein (CxxC_CxxC_SSSS)</fullName>
    </submittedName>
</protein>
<dbReference type="AlphaFoldDB" id="A0A445MRG9"/>